<evidence type="ECO:0000313" key="2">
    <source>
        <dbReference type="Proteomes" id="UP000269945"/>
    </source>
</evidence>
<reference evidence="1 2" key="1">
    <citation type="submission" date="2018-10" db="EMBL/GenBank/DDBJ databases">
        <authorList>
            <person name="Ekblom R."/>
            <person name="Jareborg N."/>
        </authorList>
    </citation>
    <scope>NUCLEOTIDE SEQUENCE [LARGE SCALE GENOMIC DNA]</scope>
    <source>
        <tissue evidence="1">Muscle</tissue>
    </source>
</reference>
<protein>
    <submittedName>
        <fullName evidence="1">Uncharacterized protein</fullName>
    </submittedName>
</protein>
<proteinExistence type="predicted"/>
<organism evidence="1 2">
    <name type="scientific">Gulo gulo</name>
    <name type="common">Wolverine</name>
    <name type="synonym">Gluton</name>
    <dbReference type="NCBI Taxonomy" id="48420"/>
    <lineage>
        <taxon>Eukaryota</taxon>
        <taxon>Metazoa</taxon>
        <taxon>Chordata</taxon>
        <taxon>Craniata</taxon>
        <taxon>Vertebrata</taxon>
        <taxon>Euteleostomi</taxon>
        <taxon>Mammalia</taxon>
        <taxon>Eutheria</taxon>
        <taxon>Laurasiatheria</taxon>
        <taxon>Carnivora</taxon>
        <taxon>Caniformia</taxon>
        <taxon>Musteloidea</taxon>
        <taxon>Mustelidae</taxon>
        <taxon>Guloninae</taxon>
        <taxon>Gulo</taxon>
    </lineage>
</organism>
<keyword evidence="2" id="KW-1185">Reference proteome</keyword>
<comment type="caution">
    <text evidence="1">The sequence shown here is derived from an EMBL/GenBank/DDBJ whole genome shotgun (WGS) entry which is preliminary data.</text>
</comment>
<dbReference type="EMBL" id="CYRY02014568">
    <property type="protein sequence ID" value="VCW84564.1"/>
    <property type="molecule type" value="Genomic_DNA"/>
</dbReference>
<dbReference type="Proteomes" id="UP000269945">
    <property type="component" value="Unassembled WGS sequence"/>
</dbReference>
<dbReference type="AlphaFoldDB" id="A0A9X9LSF7"/>
<evidence type="ECO:0000313" key="1">
    <source>
        <dbReference type="EMBL" id="VCW84564.1"/>
    </source>
</evidence>
<sequence>MIYHLCLSYMGARLLARIPGPSVLDLAGLVKVRSEEWRWTQWEGKMFTQLPWRVPLSQVQNPHRNLGNLI</sequence>
<accession>A0A9X9LSF7</accession>
<name>A0A9X9LSF7_GULGU</name>
<gene>
    <name evidence="1" type="ORF">BN2614_LOCUS1</name>
</gene>